<dbReference type="EMBL" id="FUYN01000002">
    <property type="protein sequence ID" value="SKB35900.1"/>
    <property type="molecule type" value="Genomic_DNA"/>
</dbReference>
<organism evidence="2 3">
    <name type="scientific">Acetoanaerobium noterae</name>
    <dbReference type="NCBI Taxonomy" id="745369"/>
    <lineage>
        <taxon>Bacteria</taxon>
        <taxon>Bacillati</taxon>
        <taxon>Bacillota</taxon>
        <taxon>Clostridia</taxon>
        <taxon>Peptostreptococcales</taxon>
        <taxon>Filifactoraceae</taxon>
        <taxon>Acetoanaerobium</taxon>
    </lineage>
</organism>
<evidence type="ECO:0000256" key="1">
    <source>
        <dbReference type="SAM" id="MobiDB-lite"/>
    </source>
</evidence>
<dbReference type="AlphaFoldDB" id="A0A1T5AM32"/>
<evidence type="ECO:0000313" key="2">
    <source>
        <dbReference type="EMBL" id="SKB35900.1"/>
    </source>
</evidence>
<gene>
    <name evidence="2" type="ORF">SAMN02745120_1017</name>
</gene>
<keyword evidence="3" id="KW-1185">Reference proteome</keyword>
<reference evidence="3" key="1">
    <citation type="submission" date="2017-02" db="EMBL/GenBank/DDBJ databases">
        <authorList>
            <person name="Varghese N."/>
            <person name="Submissions S."/>
        </authorList>
    </citation>
    <scope>NUCLEOTIDE SEQUENCE [LARGE SCALE GENOMIC DNA]</scope>
    <source>
        <strain evidence="3">ATCC 35199</strain>
    </source>
</reference>
<dbReference type="RefSeq" id="WP_242951000.1">
    <property type="nucleotide sequence ID" value="NZ_FUYN01000002.1"/>
</dbReference>
<accession>A0A1T5AM32</accession>
<proteinExistence type="predicted"/>
<feature type="compositionally biased region" description="Basic residues" evidence="1">
    <location>
        <begin position="1"/>
        <end position="14"/>
    </location>
</feature>
<dbReference type="Proteomes" id="UP000243406">
    <property type="component" value="Unassembled WGS sequence"/>
</dbReference>
<sequence length="137" mass="15624">MATKKASTKLKKTIVRQPKEPIKEKDKKINNEIRRLTGIFKDIEKNKRLTSKGLIEEAAYMKATLVELKASIDENGPIDEMQQGEYSILREHPALKAYNSMVQRYTTVIKQLSDLLPKELPKEVSDGFDEFVGGRSD</sequence>
<protein>
    <submittedName>
        <fullName evidence="2">Uncharacterized protein</fullName>
    </submittedName>
</protein>
<feature type="region of interest" description="Disordered" evidence="1">
    <location>
        <begin position="1"/>
        <end position="25"/>
    </location>
</feature>
<evidence type="ECO:0000313" key="3">
    <source>
        <dbReference type="Proteomes" id="UP000243406"/>
    </source>
</evidence>
<name>A0A1T5AM32_9FIRM</name>